<feature type="non-terminal residue" evidence="2">
    <location>
        <position position="529"/>
    </location>
</feature>
<organism evidence="2 3">
    <name type="scientific">Candidatus Nealsonbacteria bacterium CG03_land_8_20_14_0_80_36_12</name>
    <dbReference type="NCBI Taxonomy" id="1974701"/>
    <lineage>
        <taxon>Bacteria</taxon>
        <taxon>Candidatus Nealsoniibacteriota</taxon>
    </lineage>
</organism>
<comment type="caution">
    <text evidence="2">The sequence shown here is derived from an EMBL/GenBank/DDBJ whole genome shotgun (WGS) entry which is preliminary data.</text>
</comment>
<evidence type="ECO:0000313" key="2">
    <source>
        <dbReference type="EMBL" id="PIV12701.1"/>
    </source>
</evidence>
<keyword evidence="1" id="KW-1133">Transmembrane helix</keyword>
<keyword evidence="1" id="KW-0812">Transmembrane</keyword>
<feature type="transmembrane region" description="Helical" evidence="1">
    <location>
        <begin position="473"/>
        <end position="494"/>
    </location>
</feature>
<evidence type="ECO:0008006" key="4">
    <source>
        <dbReference type="Google" id="ProtNLM"/>
    </source>
</evidence>
<reference evidence="3" key="1">
    <citation type="submission" date="2017-09" db="EMBL/GenBank/DDBJ databases">
        <title>Depth-based differentiation of microbial function through sediment-hosted aquifers and enrichment of novel symbionts in the deep terrestrial subsurface.</title>
        <authorList>
            <person name="Probst A.J."/>
            <person name="Ladd B."/>
            <person name="Jarett J.K."/>
            <person name="Geller-Mcgrath D.E."/>
            <person name="Sieber C.M.K."/>
            <person name="Emerson J.B."/>
            <person name="Anantharaman K."/>
            <person name="Thomas B.C."/>
            <person name="Malmstrom R."/>
            <person name="Stieglmeier M."/>
            <person name="Klingl A."/>
            <person name="Woyke T."/>
            <person name="Ryan C.M."/>
            <person name="Banfield J.F."/>
        </authorList>
    </citation>
    <scope>NUCLEOTIDE SEQUENCE [LARGE SCALE GENOMIC DNA]</scope>
</reference>
<dbReference type="InterPro" id="IPR019283">
    <property type="entry name" value="DUF2330"/>
</dbReference>
<accession>A0A2M7BYD4</accession>
<dbReference type="Pfam" id="PF10092">
    <property type="entry name" value="DUF2330"/>
    <property type="match status" value="1"/>
</dbReference>
<sequence length="529" mass="58978">MKNKLIYLILIIIFVVSPLLASADGGAIRPLPNGDWTWVDENSQQAFINYEQGTEKLIIAVDLEEENSDIAWIIPVPSKPEKVEIDITSELPIFFGDDVMSKAKLEFSENLKTSYYAGLLGQIWTFPFSIIFVSLGGARGGLGGEIASGDLVSVETHIEKAGMVAEVITAQNSQAIYNYFSQKGFNIKQGSISELNSYIEKDYSFVVSWIASGTISDESRGQRGVFVNFPTSKIYYPLILTSAYGETEIPITIRVLDHVKPEIFPEIKPYTETSYFTERTKGFGGARGARCQADMYQFRPIMEIYHDDKNSYPSSLQELLDDKTWGGQAKTLIEDIKKMCQAYPSYLSKNSNDYTMRLGLPSGLFEINSSGFPGFTKETGELISPELQKFYGDKKAWKGEAEYTKITISAPAKLLTKDLWMESGRPFKTSFALWAIKNSIVVVAISYLLIVAIVSLIAGGLAGLLCFRKFKKYALIGLGNIFTLIGLILIFNYVKKKQGEDIKYSKLGFASSFSIFFVLLLSLLPMILM</sequence>
<evidence type="ECO:0000313" key="3">
    <source>
        <dbReference type="Proteomes" id="UP000230324"/>
    </source>
</evidence>
<evidence type="ECO:0000256" key="1">
    <source>
        <dbReference type="SAM" id="Phobius"/>
    </source>
</evidence>
<protein>
    <recommendedName>
        <fullName evidence="4">DUF2330 domain-containing protein</fullName>
    </recommendedName>
</protein>
<gene>
    <name evidence="2" type="ORF">COS47_01200</name>
</gene>
<name>A0A2M7BYD4_9BACT</name>
<dbReference type="Proteomes" id="UP000230324">
    <property type="component" value="Unassembled WGS sequence"/>
</dbReference>
<dbReference type="AlphaFoldDB" id="A0A2M7BYD4"/>
<keyword evidence="1" id="KW-0472">Membrane</keyword>
<dbReference type="EMBL" id="PEUV01000025">
    <property type="protein sequence ID" value="PIV12701.1"/>
    <property type="molecule type" value="Genomic_DNA"/>
</dbReference>
<proteinExistence type="predicted"/>
<feature type="transmembrane region" description="Helical" evidence="1">
    <location>
        <begin position="506"/>
        <end position="528"/>
    </location>
</feature>
<feature type="transmembrane region" description="Helical" evidence="1">
    <location>
        <begin position="440"/>
        <end position="466"/>
    </location>
</feature>